<keyword evidence="1" id="KW-0472">Membrane</keyword>
<comment type="similarity">
    <text evidence="1">Belongs to the Psb27 family.</text>
</comment>
<name>A0ABU5RW95_9CYAN</name>
<dbReference type="InterPro" id="IPR025585">
    <property type="entry name" value="PSII_Psb27"/>
</dbReference>
<dbReference type="Gene3D" id="1.20.58.810">
    <property type="entry name" value="Photosystem II Pbs27"/>
    <property type="match status" value="1"/>
</dbReference>
<comment type="caution">
    <text evidence="3">The sequence shown here is derived from an EMBL/GenBank/DDBJ whole genome shotgun (WGS) entry which is preliminary data.</text>
</comment>
<keyword evidence="1" id="KW-0793">Thylakoid</keyword>
<accession>A0ABU5RW95</accession>
<keyword evidence="1 2" id="KW-0732">Signal</keyword>
<dbReference type="RefSeq" id="WP_323306009.1">
    <property type="nucleotide sequence ID" value="NZ_JAYGHX010000007.1"/>
</dbReference>
<dbReference type="InterPro" id="IPR017488">
    <property type="entry name" value="PSII_Psb27_cyano_bac"/>
</dbReference>
<gene>
    <name evidence="1 3" type="primary">psb27</name>
    <name evidence="3" type="ORF">VB738_12345</name>
</gene>
<comment type="subcellular location">
    <subcellularLocation>
        <location evidence="1">Cellular thylakoid membrane</location>
        <topology evidence="1">Lipid-anchor</topology>
        <orientation evidence="1">Lumenal side</orientation>
    </subcellularLocation>
    <text evidence="1">Associated with PSII on the lumenal side of the thylakoid membrane.</text>
</comment>
<evidence type="ECO:0000256" key="2">
    <source>
        <dbReference type="SAM" id="SignalP"/>
    </source>
</evidence>
<comment type="subunit">
    <text evidence="1">Monomer. Forms a complex with a monomeric, partially assembled PSII. This is probably the complex in which D1 is assembled and/or replaced.</text>
</comment>
<dbReference type="EMBL" id="JAYGHX010000007">
    <property type="protein sequence ID" value="MEA5392048.1"/>
    <property type="molecule type" value="Genomic_DNA"/>
</dbReference>
<dbReference type="PANTHER" id="PTHR34041:SF1">
    <property type="entry name" value="PHOTOSYSTEM II REPAIR PROTEIN PSB27-H1, CHLOROPLASTIC"/>
    <property type="match status" value="1"/>
</dbReference>
<dbReference type="Proteomes" id="UP001304461">
    <property type="component" value="Unassembled WGS sequence"/>
</dbReference>
<dbReference type="NCBIfam" id="TIGR03044">
    <property type="entry name" value="PS_II_psb27"/>
    <property type="match status" value="1"/>
</dbReference>
<protein>
    <recommendedName>
        <fullName evidence="1">Photosystem II lipoprotein Psb27</fullName>
    </recommendedName>
    <alternativeName>
        <fullName evidence="1">Photosystem II 11 kDa protein</fullName>
    </alternativeName>
</protein>
<sequence>MVAFLRRSLLRPLLALGLCLCLGLSGCSQAPGGLSGNYVDDTVSVAQTLLTTIALPQDDPARQEAEVQARQLINGYTALYRPRQDIHGLASFTTMQTAVNALAAHYAGYANRPLPDPLRSRLEKELKKAEASAVRGA</sequence>
<keyword evidence="4" id="KW-1185">Reference proteome</keyword>
<evidence type="ECO:0000313" key="4">
    <source>
        <dbReference type="Proteomes" id="UP001304461"/>
    </source>
</evidence>
<feature type="chain" id="PRO_5046393969" description="Photosystem II lipoprotein Psb27" evidence="2">
    <location>
        <begin position="31"/>
        <end position="137"/>
    </location>
</feature>
<dbReference type="InterPro" id="IPR038450">
    <property type="entry name" value="PSII_Psb27_sf"/>
</dbReference>
<keyword evidence="1" id="KW-0449">Lipoprotein</keyword>
<dbReference type="PROSITE" id="PS51257">
    <property type="entry name" value="PROKAR_LIPOPROTEIN"/>
    <property type="match status" value="1"/>
</dbReference>
<evidence type="ECO:0000256" key="1">
    <source>
        <dbReference type="HAMAP-Rule" id="MF_01481"/>
    </source>
</evidence>
<comment type="function">
    <text evidence="1">Plays a role in the repair and/or biogenesis of the calcium-manganese-oxide cluster on the lumenal face of the thylakoid membrane. Its presence in a photosystem II (PSII) preparation prevents binding of some small extrinsic subunits and thus assembly of calcium-manganese-oxide cluster.</text>
</comment>
<evidence type="ECO:0000313" key="3">
    <source>
        <dbReference type="EMBL" id="MEA5392048.1"/>
    </source>
</evidence>
<proteinExistence type="inferred from homology"/>
<dbReference type="Pfam" id="PF13326">
    <property type="entry name" value="PSII_Pbs27"/>
    <property type="match status" value="1"/>
</dbReference>
<organism evidence="3 4">
    <name type="scientific">Cyanobium gracile UHCC 0139</name>
    <dbReference type="NCBI Taxonomy" id="3110308"/>
    <lineage>
        <taxon>Bacteria</taxon>
        <taxon>Bacillati</taxon>
        <taxon>Cyanobacteriota</taxon>
        <taxon>Cyanophyceae</taxon>
        <taxon>Synechococcales</taxon>
        <taxon>Prochlorococcaceae</taxon>
        <taxon>Cyanobium</taxon>
    </lineage>
</organism>
<dbReference type="PANTHER" id="PTHR34041">
    <property type="entry name" value="PHOTOSYSTEM II REPAIR PROTEIN PSB27-H1, CHLOROPLASTIC"/>
    <property type="match status" value="1"/>
</dbReference>
<dbReference type="HAMAP" id="MF_01481">
    <property type="entry name" value="PSII_Psb27"/>
    <property type="match status" value="1"/>
</dbReference>
<reference evidence="3 4" key="1">
    <citation type="submission" date="2023-12" db="EMBL/GenBank/DDBJ databases">
        <title>Baltic Sea Cyanobacteria.</title>
        <authorList>
            <person name="Delbaje E."/>
            <person name="Fewer D.P."/>
            <person name="Shishido T.K."/>
        </authorList>
    </citation>
    <scope>NUCLEOTIDE SEQUENCE [LARGE SCALE GENOMIC DNA]</scope>
    <source>
        <strain evidence="3 4">UHCC 0139</strain>
    </source>
</reference>
<keyword evidence="1" id="KW-0564">Palmitate</keyword>
<feature type="signal peptide" evidence="2">
    <location>
        <begin position="1"/>
        <end position="30"/>
    </location>
</feature>